<gene>
    <name evidence="2" type="ORF">JKF63_02432</name>
</gene>
<dbReference type="Pfam" id="PF01927">
    <property type="entry name" value="Mut7-C"/>
    <property type="match status" value="1"/>
</dbReference>
<keyword evidence="3" id="KW-1185">Reference proteome</keyword>
<name>A0A836L2D7_9TRYP</name>
<dbReference type="InterPro" id="IPR002782">
    <property type="entry name" value="Mut7-C_RNAse_dom"/>
</dbReference>
<protein>
    <recommendedName>
        <fullName evidence="1">Mut7-C RNAse domain-containing protein</fullName>
    </recommendedName>
</protein>
<proteinExistence type="predicted"/>
<feature type="domain" description="Mut7-C RNAse" evidence="1">
    <location>
        <begin position="18"/>
        <end position="199"/>
    </location>
</feature>
<dbReference type="PANTHER" id="PTHR39081">
    <property type="entry name" value="MUT7-C DOMAIN-CONTAINING PROTEIN"/>
    <property type="match status" value="1"/>
</dbReference>
<dbReference type="KEGG" id="phet:94288534"/>
<dbReference type="OrthoDB" id="269563at2759"/>
<dbReference type="GeneID" id="94288534"/>
<evidence type="ECO:0000313" key="2">
    <source>
        <dbReference type="EMBL" id="KAG5496131.1"/>
    </source>
</evidence>
<reference evidence="2 3" key="1">
    <citation type="submission" date="2021-02" db="EMBL/GenBank/DDBJ databases">
        <title>Porcisia hertigi Genome sequencing and assembly.</title>
        <authorList>
            <person name="Almutairi H."/>
            <person name="Gatherer D."/>
        </authorList>
    </citation>
    <scope>NUCLEOTIDE SEQUENCE [LARGE SCALE GENOMIC DNA]</scope>
    <source>
        <strain evidence="2 3">C119</strain>
    </source>
</reference>
<dbReference type="AlphaFoldDB" id="A0A836L2D7"/>
<accession>A0A836L2D7</accession>
<comment type="caution">
    <text evidence="2">The sequence shown here is derived from an EMBL/GenBank/DDBJ whole genome shotgun (WGS) entry which is preliminary data.</text>
</comment>
<dbReference type="Proteomes" id="UP000674318">
    <property type="component" value="Chromosome 32"/>
</dbReference>
<dbReference type="EMBL" id="JAFJZO010000032">
    <property type="protein sequence ID" value="KAG5496131.1"/>
    <property type="molecule type" value="Genomic_DNA"/>
</dbReference>
<dbReference type="PANTHER" id="PTHR39081:SF1">
    <property type="entry name" value="MUT7-C RNASE DOMAIN-CONTAINING PROTEIN"/>
    <property type="match status" value="1"/>
</dbReference>
<dbReference type="RefSeq" id="XP_067754614.1">
    <property type="nucleotide sequence ID" value="XM_067898457.1"/>
</dbReference>
<evidence type="ECO:0000259" key="1">
    <source>
        <dbReference type="Pfam" id="PF01927"/>
    </source>
</evidence>
<evidence type="ECO:0000313" key="3">
    <source>
        <dbReference type="Proteomes" id="UP000674318"/>
    </source>
</evidence>
<sequence length="282" mass="32214">MPCVMTCSTSLHSVGEEPRFIMDFSMNRVAKYFRLLGYDTLCSRDVPQAHLIATACAENRTLVTFSRPLLNSVHVHNHRVRVNRCDASKTLAGAVRHVVMYDSDGESIYSEDSGKADVELLCLFAQQRRSSDFNRTMIGLIQQAGLTYDVKRVFRRCVTCNDLLISVEKRDVRGRVVGKIYEIYDDFTECPTCKKVFWGFDGERAINYKSFRSLHLLRSLCIAAGAPVEEERTRLTRLRCFRCFPRIAKLLIFSYLGEVDLENMAAIFPALRDIANEVQEGR</sequence>
<organism evidence="2 3">
    <name type="scientific">Porcisia hertigi</name>
    <dbReference type="NCBI Taxonomy" id="2761500"/>
    <lineage>
        <taxon>Eukaryota</taxon>
        <taxon>Discoba</taxon>
        <taxon>Euglenozoa</taxon>
        <taxon>Kinetoplastea</taxon>
        <taxon>Metakinetoplastina</taxon>
        <taxon>Trypanosomatida</taxon>
        <taxon>Trypanosomatidae</taxon>
        <taxon>Leishmaniinae</taxon>
        <taxon>Porcisia</taxon>
    </lineage>
</organism>